<dbReference type="InterPro" id="IPR036010">
    <property type="entry name" value="2Fe-2S_ferredoxin-like_sf"/>
</dbReference>
<dbReference type="InterPro" id="IPR012675">
    <property type="entry name" value="Beta-grasp_dom_sf"/>
</dbReference>
<dbReference type="PROSITE" id="PS51085">
    <property type="entry name" value="2FE2S_FER_2"/>
    <property type="match status" value="1"/>
</dbReference>
<comment type="cofactor">
    <cofactor evidence="6">
        <name>[2Fe-2S] cluster</name>
        <dbReference type="ChEBI" id="CHEBI:190135"/>
    </cofactor>
</comment>
<sequence length="136" mass="14583">MAFVASSGFLGSKTGGNVKRSTCSLRMTLTRVDTNVTVNDAGNVKSVPADTGVDLRRNLLENGVDVYTFGQKLRNCGGNGTCGLCRVKVTAGLENMNERTPKEDFLLNKIGADDNIRLACRTMIDGPVSIETKPKI</sequence>
<dbReference type="GO" id="GO:0140647">
    <property type="term" value="P:P450-containing electron transport chain"/>
    <property type="evidence" value="ECO:0007669"/>
    <property type="project" value="InterPro"/>
</dbReference>
<protein>
    <recommendedName>
        <fullName evidence="7">2Fe-2S ferredoxin-type domain-containing protein</fullName>
    </recommendedName>
</protein>
<evidence type="ECO:0000259" key="7">
    <source>
        <dbReference type="PROSITE" id="PS51085"/>
    </source>
</evidence>
<feature type="domain" description="2Fe-2S ferredoxin-type" evidence="7">
    <location>
        <begin position="34"/>
        <end position="136"/>
    </location>
</feature>
<keyword evidence="2" id="KW-0001">2Fe-2S</keyword>
<dbReference type="SUPFAM" id="SSF54292">
    <property type="entry name" value="2Fe-2S ferredoxin-like"/>
    <property type="match status" value="1"/>
</dbReference>
<dbReference type="AlphaFoldDB" id="A0A7S2ZFJ4"/>
<keyword evidence="5" id="KW-0411">Iron-sulfur</keyword>
<dbReference type="CDD" id="cd00207">
    <property type="entry name" value="fer2"/>
    <property type="match status" value="1"/>
</dbReference>
<evidence type="ECO:0000256" key="2">
    <source>
        <dbReference type="ARBA" id="ARBA00022714"/>
    </source>
</evidence>
<evidence type="ECO:0000256" key="6">
    <source>
        <dbReference type="ARBA" id="ARBA00034078"/>
    </source>
</evidence>
<dbReference type="GO" id="GO:0009055">
    <property type="term" value="F:electron transfer activity"/>
    <property type="evidence" value="ECO:0007669"/>
    <property type="project" value="TreeGrafter"/>
</dbReference>
<evidence type="ECO:0000256" key="5">
    <source>
        <dbReference type="ARBA" id="ARBA00023014"/>
    </source>
</evidence>
<dbReference type="EMBL" id="HBHW01008754">
    <property type="protein sequence ID" value="CAE0038602.1"/>
    <property type="molecule type" value="Transcribed_RNA"/>
</dbReference>
<dbReference type="InterPro" id="IPR001041">
    <property type="entry name" value="2Fe-2S_ferredoxin-type"/>
</dbReference>
<accession>A0A7S2ZFJ4</accession>
<organism evidence="8">
    <name type="scientific">Rhodosorus marinus</name>
    <dbReference type="NCBI Taxonomy" id="101924"/>
    <lineage>
        <taxon>Eukaryota</taxon>
        <taxon>Rhodophyta</taxon>
        <taxon>Stylonematophyceae</taxon>
        <taxon>Stylonematales</taxon>
        <taxon>Stylonemataceae</taxon>
        <taxon>Rhodosorus</taxon>
    </lineage>
</organism>
<reference evidence="8" key="1">
    <citation type="submission" date="2021-01" db="EMBL/GenBank/DDBJ databases">
        <authorList>
            <person name="Corre E."/>
            <person name="Pelletier E."/>
            <person name="Niang G."/>
            <person name="Scheremetjew M."/>
            <person name="Finn R."/>
            <person name="Kale V."/>
            <person name="Holt S."/>
            <person name="Cochrane G."/>
            <person name="Meng A."/>
            <person name="Brown T."/>
            <person name="Cohen L."/>
        </authorList>
    </citation>
    <scope>NUCLEOTIDE SEQUENCE</scope>
    <source>
        <strain evidence="8">CCMP 769</strain>
    </source>
</reference>
<comment type="similarity">
    <text evidence="1">Belongs to the adrenodoxin/putidaredoxin family.</text>
</comment>
<dbReference type="Gene3D" id="3.10.20.30">
    <property type="match status" value="1"/>
</dbReference>
<proteinExistence type="inferred from homology"/>
<dbReference type="PANTHER" id="PTHR23426:SF65">
    <property type="entry name" value="FERREDOXIN-2, MITOCHONDRIAL"/>
    <property type="match status" value="1"/>
</dbReference>
<gene>
    <name evidence="8" type="ORF">RMAR00112_LOCUS6561</name>
</gene>
<dbReference type="PANTHER" id="PTHR23426">
    <property type="entry name" value="FERREDOXIN/ADRENODOXIN"/>
    <property type="match status" value="1"/>
</dbReference>
<dbReference type="Pfam" id="PF00111">
    <property type="entry name" value="Fer2"/>
    <property type="match status" value="1"/>
</dbReference>
<dbReference type="InterPro" id="IPR001055">
    <property type="entry name" value="Adrenodoxin-like"/>
</dbReference>
<dbReference type="GO" id="GO:0046872">
    <property type="term" value="F:metal ion binding"/>
    <property type="evidence" value="ECO:0007669"/>
    <property type="project" value="UniProtKB-KW"/>
</dbReference>
<evidence type="ECO:0000256" key="1">
    <source>
        <dbReference type="ARBA" id="ARBA00010914"/>
    </source>
</evidence>
<name>A0A7S2ZFJ4_9RHOD</name>
<evidence type="ECO:0000256" key="3">
    <source>
        <dbReference type="ARBA" id="ARBA00022723"/>
    </source>
</evidence>
<keyword evidence="4" id="KW-0408">Iron</keyword>
<keyword evidence="3" id="KW-0479">Metal-binding</keyword>
<dbReference type="GO" id="GO:0005739">
    <property type="term" value="C:mitochondrion"/>
    <property type="evidence" value="ECO:0007669"/>
    <property type="project" value="TreeGrafter"/>
</dbReference>
<evidence type="ECO:0000313" key="8">
    <source>
        <dbReference type="EMBL" id="CAE0038602.1"/>
    </source>
</evidence>
<evidence type="ECO:0000256" key="4">
    <source>
        <dbReference type="ARBA" id="ARBA00023004"/>
    </source>
</evidence>
<dbReference type="GO" id="GO:0051537">
    <property type="term" value="F:2 iron, 2 sulfur cluster binding"/>
    <property type="evidence" value="ECO:0007669"/>
    <property type="project" value="UniProtKB-KW"/>
</dbReference>